<protein>
    <submittedName>
        <fullName evidence="3">Uncharacterized protein</fullName>
    </submittedName>
</protein>
<evidence type="ECO:0000313" key="2">
    <source>
        <dbReference type="Proteomes" id="UP000887565"/>
    </source>
</evidence>
<dbReference type="Proteomes" id="UP000887565">
    <property type="component" value="Unplaced"/>
</dbReference>
<evidence type="ECO:0000313" key="3">
    <source>
        <dbReference type="WBParaSite" id="nRc.2.0.1.t38354-RA"/>
    </source>
</evidence>
<proteinExistence type="predicted"/>
<evidence type="ECO:0000256" key="1">
    <source>
        <dbReference type="SAM" id="Phobius"/>
    </source>
</evidence>
<sequence length="135" mass="15030">MKWSGGASVSSVGRYDAIKLMLPVLFCVVDGFMLTSLAYFSGGSSKADNGNECKWKQFRRTNSMKTSFPGDKLFGGRTICTNCWGQIVMRPNFGIPKFTYASHEKDNAKLRRTTISSHFKKSQLRPVGIITPTCM</sequence>
<dbReference type="AlphaFoldDB" id="A0A915KKI9"/>
<dbReference type="WBParaSite" id="nRc.2.0.1.t38354-RA">
    <property type="protein sequence ID" value="nRc.2.0.1.t38354-RA"/>
    <property type="gene ID" value="nRc.2.0.1.g38354"/>
</dbReference>
<organism evidence="2 3">
    <name type="scientific">Romanomermis culicivorax</name>
    <name type="common">Nematode worm</name>
    <dbReference type="NCBI Taxonomy" id="13658"/>
    <lineage>
        <taxon>Eukaryota</taxon>
        <taxon>Metazoa</taxon>
        <taxon>Ecdysozoa</taxon>
        <taxon>Nematoda</taxon>
        <taxon>Enoplea</taxon>
        <taxon>Dorylaimia</taxon>
        <taxon>Mermithida</taxon>
        <taxon>Mermithoidea</taxon>
        <taxon>Mermithidae</taxon>
        <taxon>Romanomermis</taxon>
    </lineage>
</organism>
<keyword evidence="1" id="KW-0812">Transmembrane</keyword>
<feature type="transmembrane region" description="Helical" evidence="1">
    <location>
        <begin position="20"/>
        <end position="40"/>
    </location>
</feature>
<keyword evidence="1" id="KW-1133">Transmembrane helix</keyword>
<reference evidence="3" key="1">
    <citation type="submission" date="2022-11" db="UniProtKB">
        <authorList>
            <consortium name="WormBaseParasite"/>
        </authorList>
    </citation>
    <scope>IDENTIFICATION</scope>
</reference>
<name>A0A915KKI9_ROMCU</name>
<keyword evidence="2" id="KW-1185">Reference proteome</keyword>
<keyword evidence="1" id="KW-0472">Membrane</keyword>
<accession>A0A915KKI9</accession>